<feature type="compositionally biased region" description="Basic residues" evidence="1">
    <location>
        <begin position="8"/>
        <end position="20"/>
    </location>
</feature>
<dbReference type="Proteomes" id="UP000001357">
    <property type="component" value="Unassembled WGS sequence"/>
</dbReference>
<reference evidence="2 3" key="1">
    <citation type="journal article" date="2008" name="Nature">
        <title>The genome of the choanoflagellate Monosiga brevicollis and the origin of metazoans.</title>
        <authorList>
            <consortium name="JGI Sequencing"/>
            <person name="King N."/>
            <person name="Westbrook M.J."/>
            <person name="Young S.L."/>
            <person name="Kuo A."/>
            <person name="Abedin M."/>
            <person name="Chapman J."/>
            <person name="Fairclough S."/>
            <person name="Hellsten U."/>
            <person name="Isogai Y."/>
            <person name="Letunic I."/>
            <person name="Marr M."/>
            <person name="Pincus D."/>
            <person name="Putnam N."/>
            <person name="Rokas A."/>
            <person name="Wright K.J."/>
            <person name="Zuzow R."/>
            <person name="Dirks W."/>
            <person name="Good M."/>
            <person name="Goodstein D."/>
            <person name="Lemons D."/>
            <person name="Li W."/>
            <person name="Lyons J.B."/>
            <person name="Morris A."/>
            <person name="Nichols S."/>
            <person name="Richter D.J."/>
            <person name="Salamov A."/>
            <person name="Bork P."/>
            <person name="Lim W.A."/>
            <person name="Manning G."/>
            <person name="Miller W.T."/>
            <person name="McGinnis W."/>
            <person name="Shapiro H."/>
            <person name="Tjian R."/>
            <person name="Grigoriev I.V."/>
            <person name="Rokhsar D."/>
        </authorList>
    </citation>
    <scope>NUCLEOTIDE SEQUENCE [LARGE SCALE GENOMIC DNA]</scope>
    <source>
        <strain evidence="3">MX1 / ATCC 50154</strain>
    </source>
</reference>
<feature type="region of interest" description="Disordered" evidence="1">
    <location>
        <begin position="1"/>
        <end position="35"/>
    </location>
</feature>
<dbReference type="InParanoid" id="A9UV12"/>
<proteinExistence type="predicted"/>
<evidence type="ECO:0000313" key="3">
    <source>
        <dbReference type="Proteomes" id="UP000001357"/>
    </source>
</evidence>
<evidence type="ECO:0000313" key="2">
    <source>
        <dbReference type="EMBL" id="EDQ90810.1"/>
    </source>
</evidence>
<gene>
    <name evidence="2" type="ORF">MONBRDRAFT_6698</name>
</gene>
<evidence type="ECO:0000256" key="1">
    <source>
        <dbReference type="SAM" id="MobiDB-lite"/>
    </source>
</evidence>
<dbReference type="GeneID" id="5889444"/>
<dbReference type="RefSeq" id="XP_001744107.1">
    <property type="nucleotide sequence ID" value="XM_001744055.1"/>
</dbReference>
<dbReference type="KEGG" id="mbr:MONBRDRAFT_6698"/>
<dbReference type="AlphaFoldDB" id="A9UV12"/>
<name>A9UV12_MONBE</name>
<accession>A9UV12</accession>
<dbReference type="EMBL" id="CH991546">
    <property type="protein sequence ID" value="EDQ90810.1"/>
    <property type="molecule type" value="Genomic_DNA"/>
</dbReference>
<sequence>MASLFRNRSLRRQQRKAARQQKREAQQATPAGWQGMPDDALLAFRREQGLVAGTERLMDWGEVRHNVKPRKEAFMMMQANDGSWQDIRLVLHATYLSVQKFQTQARALVEGVPLLQVTQEQAADILHRQLDKVMLASAKVVRVPLACCAVSRFVDNGDAYHLGMLASCTARSHNAFVVRSAHDVTASVVLRPRLVLRMGRVHERLADGTWRDFFMVLTDHDVAFYNAAPSKSEDLRHAVTAYPLLAVRYVSGHRKVDPQSTVRDGSL</sequence>
<protein>
    <submittedName>
        <fullName evidence="2">Uncharacterized protein</fullName>
    </submittedName>
</protein>
<keyword evidence="3" id="KW-1185">Reference proteome</keyword>
<organism evidence="2 3">
    <name type="scientific">Monosiga brevicollis</name>
    <name type="common">Choanoflagellate</name>
    <dbReference type="NCBI Taxonomy" id="81824"/>
    <lineage>
        <taxon>Eukaryota</taxon>
        <taxon>Choanoflagellata</taxon>
        <taxon>Craspedida</taxon>
        <taxon>Salpingoecidae</taxon>
        <taxon>Monosiga</taxon>
    </lineage>
</organism>